<dbReference type="EMBL" id="MSCN01000001">
    <property type="protein sequence ID" value="PQJ78162.1"/>
    <property type="molecule type" value="Genomic_DNA"/>
</dbReference>
<organism evidence="5 6">
    <name type="scientific">Polaribacter porphyrae</name>
    <dbReference type="NCBI Taxonomy" id="1137780"/>
    <lineage>
        <taxon>Bacteria</taxon>
        <taxon>Pseudomonadati</taxon>
        <taxon>Bacteroidota</taxon>
        <taxon>Flavobacteriia</taxon>
        <taxon>Flavobacteriales</taxon>
        <taxon>Flavobacteriaceae</taxon>
    </lineage>
</organism>
<reference evidence="5 6" key="1">
    <citation type="submission" date="2016-12" db="EMBL/GenBank/DDBJ databases">
        <title>Trade-off between light-utilization and light-protection in marine flavobacteria.</title>
        <authorList>
            <person name="Kumagai Y."/>
            <person name="Yoshizawa S."/>
            <person name="Kogure K."/>
            <person name="Iwasaki W."/>
        </authorList>
    </citation>
    <scope>NUCLEOTIDE SEQUENCE [LARGE SCALE GENOMIC DNA]</scope>
    <source>
        <strain evidence="5 6">NBRC 108759</strain>
    </source>
</reference>
<dbReference type="InterPro" id="IPR009057">
    <property type="entry name" value="Homeodomain-like_sf"/>
</dbReference>
<dbReference type="Proteomes" id="UP000238882">
    <property type="component" value="Unassembled WGS sequence"/>
</dbReference>
<proteinExistence type="predicted"/>
<dbReference type="GO" id="GO:0043565">
    <property type="term" value="F:sequence-specific DNA binding"/>
    <property type="evidence" value="ECO:0007669"/>
    <property type="project" value="InterPro"/>
</dbReference>
<dbReference type="InterPro" id="IPR018060">
    <property type="entry name" value="HTH_AraC"/>
</dbReference>
<dbReference type="RefSeq" id="WP_105014743.1">
    <property type="nucleotide sequence ID" value="NZ_MSCN01000001.1"/>
</dbReference>
<gene>
    <name evidence="5" type="ORF">BTO18_02680</name>
</gene>
<keyword evidence="6" id="KW-1185">Reference proteome</keyword>
<sequence length="275" mass="32580">MKKLLKGEYFGNHYNKNQFNDLLITDTEYTHKKVDWHYHQNPYFTYLLQGKLFEENKKENYYLNSGSLLFHNWQDVHHNIKPPEFARGFHIEMTSDWFDLYDIKSFDFEGSIHLENPLIKQKMNAIFLESKVIDVNSQISIDMLLVDVFNAIKSNENSIENQTPIWVEQLKEILHHSPKTCTSLGNLSTLLNIHPVHLSREFPKYFKTTIGNYIRTQKLNKALLLVAKNQLSMTEICYECEFYDQSHFINSFKKMYQQTPLKVSKIIANVNLLQF</sequence>
<evidence type="ECO:0000256" key="3">
    <source>
        <dbReference type="ARBA" id="ARBA00023163"/>
    </source>
</evidence>
<name>A0A2S7WLI6_9FLAO</name>
<dbReference type="OrthoDB" id="511992at2"/>
<feature type="domain" description="HTH araC/xylS-type" evidence="4">
    <location>
        <begin position="168"/>
        <end position="266"/>
    </location>
</feature>
<dbReference type="PANTHER" id="PTHR43280:SF34">
    <property type="entry name" value="ARAC-FAMILY TRANSCRIPTIONAL REGULATOR"/>
    <property type="match status" value="1"/>
</dbReference>
<comment type="caution">
    <text evidence="5">The sequence shown here is derived from an EMBL/GenBank/DDBJ whole genome shotgun (WGS) entry which is preliminary data.</text>
</comment>
<dbReference type="AlphaFoldDB" id="A0A2S7WLI6"/>
<evidence type="ECO:0000313" key="5">
    <source>
        <dbReference type="EMBL" id="PQJ78162.1"/>
    </source>
</evidence>
<keyword evidence="1" id="KW-0805">Transcription regulation</keyword>
<keyword evidence="2" id="KW-0238">DNA-binding</keyword>
<dbReference type="Pfam" id="PF12833">
    <property type="entry name" value="HTH_18"/>
    <property type="match status" value="1"/>
</dbReference>
<keyword evidence="3" id="KW-0804">Transcription</keyword>
<evidence type="ECO:0000256" key="1">
    <source>
        <dbReference type="ARBA" id="ARBA00023015"/>
    </source>
</evidence>
<evidence type="ECO:0000259" key="4">
    <source>
        <dbReference type="PROSITE" id="PS01124"/>
    </source>
</evidence>
<dbReference type="PANTHER" id="PTHR43280">
    <property type="entry name" value="ARAC-FAMILY TRANSCRIPTIONAL REGULATOR"/>
    <property type="match status" value="1"/>
</dbReference>
<dbReference type="Gene3D" id="1.10.10.60">
    <property type="entry name" value="Homeodomain-like"/>
    <property type="match status" value="1"/>
</dbReference>
<dbReference type="SUPFAM" id="SSF46689">
    <property type="entry name" value="Homeodomain-like"/>
    <property type="match status" value="1"/>
</dbReference>
<protein>
    <submittedName>
        <fullName evidence="5">AraC family transcriptional regulator</fullName>
    </submittedName>
</protein>
<dbReference type="SMART" id="SM00342">
    <property type="entry name" value="HTH_ARAC"/>
    <property type="match status" value="1"/>
</dbReference>
<accession>A0A2S7WLI6</accession>
<dbReference type="GO" id="GO:0003700">
    <property type="term" value="F:DNA-binding transcription factor activity"/>
    <property type="evidence" value="ECO:0007669"/>
    <property type="project" value="InterPro"/>
</dbReference>
<dbReference type="PROSITE" id="PS01124">
    <property type="entry name" value="HTH_ARAC_FAMILY_2"/>
    <property type="match status" value="1"/>
</dbReference>
<evidence type="ECO:0000256" key="2">
    <source>
        <dbReference type="ARBA" id="ARBA00023125"/>
    </source>
</evidence>
<evidence type="ECO:0000313" key="6">
    <source>
        <dbReference type="Proteomes" id="UP000238882"/>
    </source>
</evidence>